<dbReference type="AlphaFoldDB" id="A0A1M5YYJ0"/>
<feature type="transmembrane region" description="Helical" evidence="1">
    <location>
        <begin position="83"/>
        <end position="99"/>
    </location>
</feature>
<proteinExistence type="predicted"/>
<evidence type="ECO:0000256" key="1">
    <source>
        <dbReference type="SAM" id="Phobius"/>
    </source>
</evidence>
<organism evidence="2 3">
    <name type="scientific">Sporanaerobacter acetigenes DSM 13106</name>
    <dbReference type="NCBI Taxonomy" id="1123281"/>
    <lineage>
        <taxon>Bacteria</taxon>
        <taxon>Bacillati</taxon>
        <taxon>Bacillota</taxon>
        <taxon>Tissierellia</taxon>
        <taxon>Tissierellales</taxon>
        <taxon>Sporanaerobacteraceae</taxon>
        <taxon>Sporanaerobacter</taxon>
    </lineage>
</organism>
<evidence type="ECO:0000313" key="3">
    <source>
        <dbReference type="Proteomes" id="UP000184389"/>
    </source>
</evidence>
<keyword evidence="1" id="KW-1133">Transmembrane helix</keyword>
<feature type="transmembrane region" description="Helical" evidence="1">
    <location>
        <begin position="30"/>
        <end position="50"/>
    </location>
</feature>
<feature type="transmembrane region" description="Helical" evidence="1">
    <location>
        <begin position="106"/>
        <end position="134"/>
    </location>
</feature>
<reference evidence="2 3" key="1">
    <citation type="submission" date="2016-11" db="EMBL/GenBank/DDBJ databases">
        <authorList>
            <person name="Jaros S."/>
            <person name="Januszkiewicz K."/>
            <person name="Wedrychowicz H."/>
        </authorList>
    </citation>
    <scope>NUCLEOTIDE SEQUENCE [LARGE SCALE GENOMIC DNA]</scope>
    <source>
        <strain evidence="2 3">DSM 13106</strain>
    </source>
</reference>
<evidence type="ECO:0000313" key="2">
    <source>
        <dbReference type="EMBL" id="SHI17096.1"/>
    </source>
</evidence>
<protein>
    <submittedName>
        <fullName evidence="2">TraX protein</fullName>
    </submittedName>
</protein>
<dbReference type="EMBL" id="FQXR01000017">
    <property type="protein sequence ID" value="SHI17096.1"/>
    <property type="molecule type" value="Genomic_DNA"/>
</dbReference>
<dbReference type="Proteomes" id="UP000184389">
    <property type="component" value="Unassembled WGS sequence"/>
</dbReference>
<dbReference type="RefSeq" id="WP_072745185.1">
    <property type="nucleotide sequence ID" value="NZ_FQXR01000017.1"/>
</dbReference>
<feature type="transmembrane region" description="Helical" evidence="1">
    <location>
        <begin position="62"/>
        <end position="77"/>
    </location>
</feature>
<accession>A0A1M5YYJ0</accession>
<dbReference type="STRING" id="1123281.SAMN02745180_02561"/>
<keyword evidence="3" id="KW-1185">Reference proteome</keyword>
<keyword evidence="1" id="KW-0472">Membrane</keyword>
<name>A0A1M5YYJ0_9FIRM</name>
<dbReference type="Pfam" id="PF05857">
    <property type="entry name" value="TraX"/>
    <property type="match status" value="1"/>
</dbReference>
<keyword evidence="1" id="KW-0812">Transmembrane</keyword>
<dbReference type="OrthoDB" id="9781069at2"/>
<dbReference type="InterPro" id="IPR008875">
    <property type="entry name" value="TraX"/>
</dbReference>
<feature type="transmembrane region" description="Helical" evidence="1">
    <location>
        <begin position="199"/>
        <end position="219"/>
    </location>
</feature>
<feature type="transmembrane region" description="Helical" evidence="1">
    <location>
        <begin position="146"/>
        <end position="165"/>
    </location>
</feature>
<sequence>MNSFELKLIAIITMLIDHIGAVLFPDVEWLRMIGRLAFPIFAYLVSEGFFKTSDVKNYMKRLFIFALISQIPFYLAFNEKYHLNIYFTLFLGLYAIYMYEKTNKSYYIWLMGLIGQVIGADYGMYGVLTIYIFYKYHEDFKDIVKYQVILNIVYASINILGYAAYGGKLSLQNVLLASNQALSLVSLLLIKLYNGERGYNLKYVFYVFYPAHLSILYLIDKFR</sequence>
<gene>
    <name evidence="2" type="ORF">SAMN02745180_02561</name>
</gene>